<protein>
    <submittedName>
        <fullName evidence="2">Uncharacterized protein</fullName>
    </submittedName>
</protein>
<dbReference type="KEGG" id="cvr:CHLNCDRAFT_141188"/>
<feature type="compositionally biased region" description="Low complexity" evidence="1">
    <location>
        <begin position="251"/>
        <end position="297"/>
    </location>
</feature>
<dbReference type="Proteomes" id="UP000008141">
    <property type="component" value="Unassembled WGS sequence"/>
</dbReference>
<dbReference type="EMBL" id="GL433866">
    <property type="protein sequence ID" value="EFN51268.1"/>
    <property type="molecule type" value="Genomic_DNA"/>
</dbReference>
<reference evidence="2 3" key="1">
    <citation type="journal article" date="2010" name="Plant Cell">
        <title>The Chlorella variabilis NC64A genome reveals adaptation to photosymbiosis, coevolution with viruses, and cryptic sex.</title>
        <authorList>
            <person name="Blanc G."/>
            <person name="Duncan G."/>
            <person name="Agarkova I."/>
            <person name="Borodovsky M."/>
            <person name="Gurnon J."/>
            <person name="Kuo A."/>
            <person name="Lindquist E."/>
            <person name="Lucas S."/>
            <person name="Pangilinan J."/>
            <person name="Polle J."/>
            <person name="Salamov A."/>
            <person name="Terry A."/>
            <person name="Yamada T."/>
            <person name="Dunigan D.D."/>
            <person name="Grigoriev I.V."/>
            <person name="Claverie J.M."/>
            <person name="Van Etten J.L."/>
        </authorList>
    </citation>
    <scope>NUCLEOTIDE SEQUENCE [LARGE SCALE GENOMIC DNA]</scope>
    <source>
        <strain evidence="2 3">NC64A</strain>
    </source>
</reference>
<feature type="compositionally biased region" description="Gly residues" evidence="1">
    <location>
        <begin position="797"/>
        <end position="808"/>
    </location>
</feature>
<accession>E1ZSA0</accession>
<dbReference type="GeneID" id="17350647"/>
<feature type="compositionally biased region" description="Low complexity" evidence="1">
    <location>
        <begin position="30"/>
        <end position="54"/>
    </location>
</feature>
<feature type="region of interest" description="Disordered" evidence="1">
    <location>
        <begin position="248"/>
        <end position="316"/>
    </location>
</feature>
<organism evidence="3">
    <name type="scientific">Chlorella variabilis</name>
    <name type="common">Green alga</name>
    <dbReference type="NCBI Taxonomy" id="554065"/>
    <lineage>
        <taxon>Eukaryota</taxon>
        <taxon>Viridiplantae</taxon>
        <taxon>Chlorophyta</taxon>
        <taxon>core chlorophytes</taxon>
        <taxon>Trebouxiophyceae</taxon>
        <taxon>Chlorellales</taxon>
        <taxon>Chlorellaceae</taxon>
        <taxon>Chlorella clade</taxon>
        <taxon>Chlorella</taxon>
    </lineage>
</organism>
<evidence type="ECO:0000256" key="1">
    <source>
        <dbReference type="SAM" id="MobiDB-lite"/>
    </source>
</evidence>
<evidence type="ECO:0000313" key="2">
    <source>
        <dbReference type="EMBL" id="EFN51268.1"/>
    </source>
</evidence>
<dbReference type="InParanoid" id="E1ZSA0"/>
<feature type="compositionally biased region" description="Pro residues" evidence="1">
    <location>
        <begin position="88"/>
        <end position="101"/>
    </location>
</feature>
<gene>
    <name evidence="2" type="ORF">CHLNCDRAFT_141188</name>
</gene>
<feature type="region of interest" description="Disordered" evidence="1">
    <location>
        <begin position="788"/>
        <end position="808"/>
    </location>
</feature>
<feature type="region of interest" description="Disordered" evidence="1">
    <location>
        <begin position="22"/>
        <end position="195"/>
    </location>
</feature>
<dbReference type="AlphaFoldDB" id="E1ZSA0"/>
<dbReference type="RefSeq" id="XP_005843370.1">
    <property type="nucleotide sequence ID" value="XM_005843308.1"/>
</dbReference>
<dbReference type="STRING" id="554065.E1ZSA0"/>
<name>E1ZSA0_CHLVA</name>
<feature type="compositionally biased region" description="Low complexity" evidence="1">
    <location>
        <begin position="707"/>
        <end position="727"/>
    </location>
</feature>
<feature type="compositionally biased region" description="Polar residues" evidence="1">
    <location>
        <begin position="61"/>
        <end position="74"/>
    </location>
</feature>
<feature type="compositionally biased region" description="Low complexity" evidence="1">
    <location>
        <begin position="679"/>
        <end position="693"/>
    </location>
</feature>
<feature type="compositionally biased region" description="Polar residues" evidence="1">
    <location>
        <begin position="145"/>
        <end position="161"/>
    </location>
</feature>
<sequence>MDSDEDMDDSFYSVIDQLVAQHKEKPVRGSQPSSPYLAPPAASGGRPPRQAPAGQLPPTGLFQQQSAAPLQQINGIGPAACQIHKPPLVQPPRQQAPPPRSAPASGGAPPPPGAGSGQQQWAQPPHGNGAMHPQDLAAHVAQLQAELSRSEGQNKLLASNVQHKDRELSALRQQKAQLERAAAAGPGGAAAAGPQRPSFALGELQRQLESMQRQLAFKEAEMEDLRRQYAERTERLRQTDATLAELREQQRQAAQEAAAAGTATAAQEPGGGSAAAAASLQQRPSAGQASSAATEAAQRGGSQKRRQPGSGAAASGATPAVAAAPAVEAAADAVPAPPAAAAAAAAAAGPMLDPAVMAAASSLTSSASLVAQLMAACNASMALLAGAAAGPESDGSGAGAGAAAAASTALLLRSRLAAAAARARDADSLAFVAAFSQRVQQVACSMLPPCVLLDSIGSLVAASMAQLQGASGGDLPEQRLQLLAAGLHVAQHLIELDAGCQAAALAPVQPASGGGLAGAAAPRQLSSRVRLCGGAALAAAPASSSLASGSGGSSSRGGAALLGTALLVQRHAPVFAGLHAGAAASGGVLLPVALSAALVLGPRHEGVAAGALGTILEVARAMQEEGQRAVLAPVLTTGTMELFMQAPPLRLQALRLLHLLLEDAALAALFEGGLRQAAAARGEPGPPTATAATGGSGGQEGAGGSATPGRPLLPAPGAGFGDGDAQPMQLDVRPHEGEGGEAGSGPWIGAAAIAERLLESFVLDGGTPAHASGDGSAGAAVAAAAAGSTGSAPASDGDGGTAAGGSGGGGGVAAARAAMALVAMLREQRQHGILVSLLLDDACGAPGCMLAQRLVQLAEAASALPGDDASLMLLCPAQWPSASAAAGGGGGATLLQQQAAWQQRLRVVQEALTLLRGLLVDDSCGVAAMDDLVTIPGAARLTLTTLSRLARLEPAPPAVAGVAPLPPPLLLAPWARAIGSSTDHPSIAEASIGGGGAPGWLPGCSVVDVVYMAKSARHRVLARMQQAAMQQG</sequence>
<evidence type="ECO:0000313" key="3">
    <source>
        <dbReference type="Proteomes" id="UP000008141"/>
    </source>
</evidence>
<keyword evidence="3" id="KW-1185">Reference proteome</keyword>
<proteinExistence type="predicted"/>
<dbReference type="OrthoDB" id="10676652at2759"/>
<feature type="region of interest" description="Disordered" evidence="1">
    <location>
        <begin position="679"/>
        <end position="745"/>
    </location>
</feature>
<feature type="compositionally biased region" description="Gly residues" evidence="1">
    <location>
        <begin position="694"/>
        <end position="706"/>
    </location>
</feature>